<protein>
    <submittedName>
        <fullName evidence="1">Uncharacterized protein</fullName>
    </submittedName>
</protein>
<organism evidence="1 2">
    <name type="scientific">Xylaria hypoxylon</name>
    <dbReference type="NCBI Taxonomy" id="37992"/>
    <lineage>
        <taxon>Eukaryota</taxon>
        <taxon>Fungi</taxon>
        <taxon>Dikarya</taxon>
        <taxon>Ascomycota</taxon>
        <taxon>Pezizomycotina</taxon>
        <taxon>Sordariomycetes</taxon>
        <taxon>Xylariomycetidae</taxon>
        <taxon>Xylariales</taxon>
        <taxon>Xylariaceae</taxon>
        <taxon>Xylaria</taxon>
    </lineage>
</organism>
<comment type="caution">
    <text evidence="1">The sequence shown here is derived from an EMBL/GenBank/DDBJ whole genome shotgun (WGS) entry which is preliminary data.</text>
</comment>
<proteinExistence type="predicted"/>
<dbReference type="EMBL" id="SKBN01000039">
    <property type="protein sequence ID" value="TGJ85777.1"/>
    <property type="molecule type" value="Genomic_DNA"/>
</dbReference>
<dbReference type="InterPro" id="IPR036866">
    <property type="entry name" value="RibonucZ/Hydroxyglut_hydro"/>
</dbReference>
<dbReference type="OrthoDB" id="5371837at2759"/>
<evidence type="ECO:0000313" key="1">
    <source>
        <dbReference type="EMBL" id="TGJ85777.1"/>
    </source>
</evidence>
<gene>
    <name evidence="1" type="ORF">E0Z10_g2973</name>
</gene>
<accession>A0A4Z0YPQ4</accession>
<dbReference type="Proteomes" id="UP000297716">
    <property type="component" value="Unassembled WGS sequence"/>
</dbReference>
<sequence>MTTFPSIRYNQITFEPFAQVTIIDSFTVYGANVSVTKRERAKFFSPQQGTWNTNIDKAWGDANLVDICQHSEITTANKWRRVLIDTGPPSEDITASCEAAICEVSLPQEESSQDNQKVPPLNEFQITHSDSDHIGNAHKLTESEREEGIRKQALVKLSDTMLEWARDIALFGYKVEFELRFEKPMKGSDFSWKKSNLNVDNHGATTHGLICYYSEKYDDLADGTKLEVNVKITDTDGAHGNRLAFKEKYYTWLKCFKGKKWPKKDLDKFTGQLIRTTEVTGLAALPAAPTLEIRKPRTRMNPDIPGYLNKLGMGVEKLVRRKLAVTDIALHSKKHTFTLDGEVIAVQHYVSPSVNMYRNLGRLELIEEYQNKDYDPERDKIATNRSSTVTYFHRRDLGLKMLFTADAYDRNCDIRSTIFSYTNQENWYIDLPHHGSQVTVDSSFYEVVRAEVYLVCGYHGNVSANPRLATLVAIVKSFENRKRPSGEPFRLFFSSSSIMEDAGGNQSTVAALIGSRWGPKLQQNGQWNYELYRTKSNCGRILFGAQKPAQAHPVLVETVGSYEWIRCH</sequence>
<keyword evidence="2" id="KW-1185">Reference proteome</keyword>
<evidence type="ECO:0000313" key="2">
    <source>
        <dbReference type="Proteomes" id="UP000297716"/>
    </source>
</evidence>
<dbReference type="SUPFAM" id="SSF56281">
    <property type="entry name" value="Metallo-hydrolase/oxidoreductase"/>
    <property type="match status" value="1"/>
</dbReference>
<dbReference type="Gene3D" id="3.60.15.10">
    <property type="entry name" value="Ribonuclease Z/Hydroxyacylglutathione hydrolase-like"/>
    <property type="match status" value="1"/>
</dbReference>
<dbReference type="AlphaFoldDB" id="A0A4Z0YPQ4"/>
<name>A0A4Z0YPQ4_9PEZI</name>
<reference evidence="1 2" key="1">
    <citation type="submission" date="2019-03" db="EMBL/GenBank/DDBJ databases">
        <title>Draft genome sequence of Xylaria hypoxylon DSM 108379, a ubiquitous saprotrophic-parasitic fungi on hardwood.</title>
        <authorList>
            <person name="Buettner E."/>
            <person name="Leonhardt S."/>
            <person name="Gebauer A.M."/>
            <person name="Liers C."/>
            <person name="Hofrichter M."/>
            <person name="Kellner H."/>
        </authorList>
    </citation>
    <scope>NUCLEOTIDE SEQUENCE [LARGE SCALE GENOMIC DNA]</scope>
    <source>
        <strain evidence="1 2">DSM 108379</strain>
    </source>
</reference>